<gene>
    <name evidence="3" type="ORF">TA5114_00293</name>
</gene>
<protein>
    <recommendedName>
        <fullName evidence="2">DUF4189 domain-containing protein</fullName>
    </recommendedName>
</protein>
<sequence>MRLNSAIISLIAFAFFAATPAYSGQCGYKECWGAIGLSRTGDTVVSISHWSEARAFKAAQENCGWNCAEMRTFKNACASIAQGKNGSWTWAKGRDRKDAEQIAHRLCSNQSHACKTLVSACSR</sequence>
<feature type="chain" id="PRO_5006065389" description="DUF4189 domain-containing protein" evidence="1">
    <location>
        <begin position="24"/>
        <end position="123"/>
    </location>
</feature>
<organism evidence="3 4">
    <name type="scientific">Cognatishimia activa</name>
    <dbReference type="NCBI Taxonomy" id="1715691"/>
    <lineage>
        <taxon>Bacteria</taxon>
        <taxon>Pseudomonadati</taxon>
        <taxon>Pseudomonadota</taxon>
        <taxon>Alphaproteobacteria</taxon>
        <taxon>Rhodobacterales</taxon>
        <taxon>Paracoccaceae</taxon>
        <taxon>Cognatishimia</taxon>
    </lineage>
</organism>
<evidence type="ECO:0000259" key="2">
    <source>
        <dbReference type="Pfam" id="PF13827"/>
    </source>
</evidence>
<keyword evidence="4" id="KW-1185">Reference proteome</keyword>
<proteinExistence type="predicted"/>
<evidence type="ECO:0000313" key="3">
    <source>
        <dbReference type="EMBL" id="CUK24509.1"/>
    </source>
</evidence>
<accession>A0A0P1ILN2</accession>
<evidence type="ECO:0000256" key="1">
    <source>
        <dbReference type="SAM" id="SignalP"/>
    </source>
</evidence>
<dbReference type="RefSeq" id="WP_058313513.1">
    <property type="nucleotide sequence ID" value="NZ_CYTO01000004.1"/>
</dbReference>
<dbReference type="OrthoDB" id="7871009at2"/>
<dbReference type="STRING" id="1715691.TA5113_00355"/>
<feature type="domain" description="DUF4189" evidence="2">
    <location>
        <begin position="32"/>
        <end position="121"/>
    </location>
</feature>
<dbReference type="AlphaFoldDB" id="A0A0P1ILN2"/>
<dbReference type="EMBL" id="CYUE01000002">
    <property type="protein sequence ID" value="CUK24509.1"/>
    <property type="molecule type" value="Genomic_DNA"/>
</dbReference>
<evidence type="ECO:0000313" key="4">
    <source>
        <dbReference type="Proteomes" id="UP000051184"/>
    </source>
</evidence>
<keyword evidence="1" id="KW-0732">Signal</keyword>
<dbReference type="Pfam" id="PF13827">
    <property type="entry name" value="DUF4189"/>
    <property type="match status" value="1"/>
</dbReference>
<dbReference type="InterPro" id="IPR025240">
    <property type="entry name" value="DUF4189"/>
</dbReference>
<feature type="signal peptide" evidence="1">
    <location>
        <begin position="1"/>
        <end position="23"/>
    </location>
</feature>
<reference evidence="4" key="1">
    <citation type="submission" date="2015-09" db="EMBL/GenBank/DDBJ databases">
        <authorList>
            <person name="Rodrigo-Torres Lidia"/>
            <person name="Arahal R.David."/>
        </authorList>
    </citation>
    <scope>NUCLEOTIDE SEQUENCE [LARGE SCALE GENOMIC DNA]</scope>
    <source>
        <strain evidence="4">CECT 5114</strain>
    </source>
</reference>
<dbReference type="Proteomes" id="UP000051184">
    <property type="component" value="Unassembled WGS sequence"/>
</dbReference>
<name>A0A0P1ILN2_9RHOB</name>